<evidence type="ECO:0000313" key="2">
    <source>
        <dbReference type="Proteomes" id="UP000189981"/>
    </source>
</evidence>
<gene>
    <name evidence="1" type="ORF">SAMN05661099_0547</name>
</gene>
<dbReference type="STRING" id="572036.SAMN05661099_0547"/>
<accession>A0A1T5ABH4</accession>
<dbReference type="Proteomes" id="UP000189981">
    <property type="component" value="Unassembled WGS sequence"/>
</dbReference>
<keyword evidence="2" id="KW-1185">Reference proteome</keyword>
<proteinExistence type="predicted"/>
<dbReference type="EMBL" id="FUYR01000001">
    <property type="protein sequence ID" value="SKB32308.1"/>
    <property type="molecule type" value="Genomic_DNA"/>
</dbReference>
<name>A0A1T5ABH4_9SPHI</name>
<dbReference type="AlphaFoldDB" id="A0A1T5ABH4"/>
<sequence>MKVLILILLSAIVMIPYTTQKPVIQKYVEAGITACATIKLTGKNFQVQNS</sequence>
<evidence type="ECO:0000313" key="1">
    <source>
        <dbReference type="EMBL" id="SKB32308.1"/>
    </source>
</evidence>
<reference evidence="2" key="1">
    <citation type="submission" date="2017-02" db="EMBL/GenBank/DDBJ databases">
        <authorList>
            <person name="Varghese N."/>
            <person name="Submissions S."/>
        </authorList>
    </citation>
    <scope>NUCLEOTIDE SEQUENCE [LARGE SCALE GENOMIC DNA]</scope>
    <source>
        <strain evidence="2">DSM 22385</strain>
    </source>
</reference>
<organism evidence="1 2">
    <name type="scientific">Daejeonella lutea</name>
    <dbReference type="NCBI Taxonomy" id="572036"/>
    <lineage>
        <taxon>Bacteria</taxon>
        <taxon>Pseudomonadati</taxon>
        <taxon>Bacteroidota</taxon>
        <taxon>Sphingobacteriia</taxon>
        <taxon>Sphingobacteriales</taxon>
        <taxon>Sphingobacteriaceae</taxon>
        <taxon>Daejeonella</taxon>
    </lineage>
</organism>
<protein>
    <submittedName>
        <fullName evidence="1">Uncharacterized protein</fullName>
    </submittedName>
</protein>